<dbReference type="EMBL" id="KQ434783">
    <property type="protein sequence ID" value="KZC04902.1"/>
    <property type="molecule type" value="Genomic_DNA"/>
</dbReference>
<gene>
    <name evidence="2" type="ORF">WN55_09701</name>
</gene>
<evidence type="ECO:0000313" key="2">
    <source>
        <dbReference type="EMBL" id="KZC04902.1"/>
    </source>
</evidence>
<dbReference type="Proteomes" id="UP000076502">
    <property type="component" value="Unassembled WGS sequence"/>
</dbReference>
<dbReference type="AlphaFoldDB" id="A0A154NZ96"/>
<name>A0A154NZ96_DUFNO</name>
<evidence type="ECO:0000256" key="1">
    <source>
        <dbReference type="SAM" id="SignalP"/>
    </source>
</evidence>
<reference evidence="2 3" key="1">
    <citation type="submission" date="2015-07" db="EMBL/GenBank/DDBJ databases">
        <title>The genome of Dufourea novaeangliae.</title>
        <authorList>
            <person name="Pan H."/>
            <person name="Kapheim K."/>
        </authorList>
    </citation>
    <scope>NUCLEOTIDE SEQUENCE [LARGE SCALE GENOMIC DNA]</scope>
    <source>
        <strain evidence="2">0120121106</strain>
        <tissue evidence="2">Whole body</tissue>
    </source>
</reference>
<dbReference type="PANTHER" id="PTHR21163:SF0">
    <property type="entry name" value="GH08205P-RELATED"/>
    <property type="match status" value="1"/>
</dbReference>
<accession>A0A154NZ96</accession>
<evidence type="ECO:0000313" key="3">
    <source>
        <dbReference type="Proteomes" id="UP000076502"/>
    </source>
</evidence>
<dbReference type="OrthoDB" id="7882129at2759"/>
<dbReference type="InterPro" id="IPR010629">
    <property type="entry name" value="Ins_allergen"/>
</dbReference>
<feature type="chain" id="PRO_5007599152" evidence="1">
    <location>
        <begin position="20"/>
        <end position="403"/>
    </location>
</feature>
<organism evidence="2 3">
    <name type="scientific">Dufourea novaeangliae</name>
    <name type="common">Sweat bee</name>
    <dbReference type="NCBI Taxonomy" id="178035"/>
    <lineage>
        <taxon>Eukaryota</taxon>
        <taxon>Metazoa</taxon>
        <taxon>Ecdysozoa</taxon>
        <taxon>Arthropoda</taxon>
        <taxon>Hexapoda</taxon>
        <taxon>Insecta</taxon>
        <taxon>Pterygota</taxon>
        <taxon>Neoptera</taxon>
        <taxon>Endopterygota</taxon>
        <taxon>Hymenoptera</taxon>
        <taxon>Apocrita</taxon>
        <taxon>Aculeata</taxon>
        <taxon>Apoidea</taxon>
        <taxon>Anthophila</taxon>
        <taxon>Halictidae</taxon>
        <taxon>Rophitinae</taxon>
        <taxon>Dufourea</taxon>
    </lineage>
</organism>
<proteinExistence type="predicted"/>
<dbReference type="PANTHER" id="PTHR21163">
    <property type="entry name" value="PROTEIN G12"/>
    <property type="match status" value="1"/>
</dbReference>
<dbReference type="Pfam" id="PF06757">
    <property type="entry name" value="Ins_allergen_rp"/>
    <property type="match status" value="2"/>
</dbReference>
<protein>
    <submittedName>
        <fullName evidence="2">Protein G12</fullName>
    </submittedName>
</protein>
<keyword evidence="1" id="KW-0732">Signal</keyword>
<keyword evidence="3" id="KW-1185">Reference proteome</keyword>
<sequence length="403" mass="45328">MKFAVVALAVLAVLSPLDALKVPASGSGALAKELQELVDLVPVADVLQIVKLYIAQDKEIQHINKAVTSAESKALVKEVEEIPDAIALMQYIQKAGVDIYRIVNALNKSLGLSPIKPSSTLSKITGGGMNGLTTDLWAVVPFPKIQAAIEKKMIESKVFRDFVAELSRQGKLHLAIATNKHLLNLKAEAIKAGIKGQDFVMGYEILLGSHVLISNNIKEDLRDVLAFVPHDEVFEIIKSYMKYDKQIGETVSFINDHKRFLLREMQNIPQMSRIILFLWQNGLDIHNWSEQIRTSWKMAPRFIRSDTNIAAGGLTVMLDKILHTAPLDELHELLRQKVKYSGSFRRFLLMLKSNDFDELCNALQENKVMHHHYFWAQESGLEVTLANELLKDLHVYLTQTLLT</sequence>
<feature type="signal peptide" evidence="1">
    <location>
        <begin position="1"/>
        <end position="19"/>
    </location>
</feature>